<dbReference type="EMBL" id="LVYD01000095">
    <property type="protein sequence ID" value="OQP58829.1"/>
    <property type="molecule type" value="Genomic_DNA"/>
</dbReference>
<evidence type="ECO:0000313" key="2">
    <source>
        <dbReference type="Proteomes" id="UP000192796"/>
    </source>
</evidence>
<gene>
    <name evidence="1" type="ORF">A3860_39350</name>
</gene>
<accession>A0A1V9FKD6</accession>
<name>A0A1V9FKD6_9BACT</name>
<dbReference type="AlphaFoldDB" id="A0A1V9FKD6"/>
<protein>
    <recommendedName>
        <fullName evidence="3">DUF4440 domain-containing protein</fullName>
    </recommendedName>
</protein>
<dbReference type="STRING" id="1703345.A3860_39350"/>
<dbReference type="Proteomes" id="UP000192796">
    <property type="component" value="Unassembled WGS sequence"/>
</dbReference>
<comment type="caution">
    <text evidence="1">The sequence shown here is derived from an EMBL/GenBank/DDBJ whole genome shotgun (WGS) entry which is preliminary data.</text>
</comment>
<proteinExistence type="predicted"/>
<evidence type="ECO:0000313" key="1">
    <source>
        <dbReference type="EMBL" id="OQP58829.1"/>
    </source>
</evidence>
<reference evidence="1 2" key="1">
    <citation type="submission" date="2016-03" db="EMBL/GenBank/DDBJ databases">
        <title>Niastella vici sp. nov., isolated from farmland soil.</title>
        <authorList>
            <person name="Chen L."/>
            <person name="Wang D."/>
            <person name="Yang S."/>
            <person name="Wang G."/>
        </authorList>
    </citation>
    <scope>NUCLEOTIDE SEQUENCE [LARGE SCALE GENOMIC DNA]</scope>
    <source>
        <strain evidence="1 2">DJ57</strain>
    </source>
</reference>
<sequence>MFVLAAVLFMPGLMAQDDINQFELSKVVSASAREMTALLSTGKNHECLQYIHPARLQAAGSDENMIKKLNAQNEKLLAEGAVIKATYYEQPSKIVRNNGELQCTIPQHTELTTAKGRVITHTALLAISKDNGKSWKFVDASNFDMASLRKLYPNLSPRITLPPKQKPSVFNKE</sequence>
<organism evidence="1 2">
    <name type="scientific">Niastella vici</name>
    <dbReference type="NCBI Taxonomy" id="1703345"/>
    <lineage>
        <taxon>Bacteria</taxon>
        <taxon>Pseudomonadati</taxon>
        <taxon>Bacteroidota</taxon>
        <taxon>Chitinophagia</taxon>
        <taxon>Chitinophagales</taxon>
        <taxon>Chitinophagaceae</taxon>
        <taxon>Niastella</taxon>
    </lineage>
</organism>
<keyword evidence="2" id="KW-1185">Reference proteome</keyword>
<evidence type="ECO:0008006" key="3">
    <source>
        <dbReference type="Google" id="ProtNLM"/>
    </source>
</evidence>